<evidence type="ECO:0000313" key="4">
    <source>
        <dbReference type="Proteomes" id="UP000014480"/>
    </source>
</evidence>
<reference evidence="4" key="1">
    <citation type="journal article" date="2013" name="New Phytol.">
        <title>Comparative genomic and transcriptomic analyses reveal the hemibiotrophic stage shift of Colletotrichum fungi.</title>
        <authorList>
            <person name="Gan P."/>
            <person name="Ikeda K."/>
            <person name="Irieda H."/>
            <person name="Narusaka M."/>
            <person name="O'Connell R.J."/>
            <person name="Narusaka Y."/>
            <person name="Takano Y."/>
            <person name="Kubo Y."/>
            <person name="Shirasu K."/>
        </authorList>
    </citation>
    <scope>NUCLEOTIDE SEQUENCE [LARGE SCALE GENOMIC DNA]</scope>
    <source>
        <strain evidence="4">104-T / ATCC 96160 / CBS 514.97 / LARS 414 / MAFF 240422</strain>
    </source>
</reference>
<feature type="region of interest" description="Disordered" evidence="1">
    <location>
        <begin position="29"/>
        <end position="57"/>
    </location>
</feature>
<dbReference type="Pfam" id="PF13489">
    <property type="entry name" value="Methyltransf_23"/>
    <property type="match status" value="1"/>
</dbReference>
<keyword evidence="2" id="KW-1133">Transmembrane helix</keyword>
<gene>
    <name evidence="3" type="ORF">Cob_v001933</name>
</gene>
<dbReference type="OrthoDB" id="416496at2759"/>
<reference evidence="4" key="2">
    <citation type="journal article" date="2019" name="Mol. Plant Microbe Interact.">
        <title>Genome sequence resources for four phytopathogenic fungi from the Colletotrichum orbiculare species complex.</title>
        <authorList>
            <person name="Gan P."/>
            <person name="Tsushima A."/>
            <person name="Narusaka M."/>
            <person name="Narusaka Y."/>
            <person name="Takano Y."/>
            <person name="Kubo Y."/>
            <person name="Shirasu K."/>
        </authorList>
    </citation>
    <scope>GENOME REANNOTATION</scope>
    <source>
        <strain evidence="4">104-T / ATCC 96160 / CBS 514.97 / LARS 414 / MAFF 240422</strain>
    </source>
</reference>
<dbReference type="PANTHER" id="PTHR42912">
    <property type="entry name" value="METHYLTRANSFERASE"/>
    <property type="match status" value="1"/>
</dbReference>
<sequence length="338" mass="36520">MMPAPVLMIRRGQKLPAMTLDLAPFAHHRRLTSHRSPARRPQPRISRSSYDPHPSPAGKNVLGTAEAVFRAKRASLIACGVVGMGLGIYAGLLVSSAASSLATEASGHVLEVAIGTGRNLPFYDFSQIIRPLAGPLSLANKGKTFDRSVTAKSIISFTGVDVSSEMLEITTEKLSKIVPDVEVAQPRIGEQDGGEAKSHAANQIRLFRSDIQEFIPSPAVSITGGAAQYDTVVQTFGLCSVRDPAQVIRNLARIVKPDTGRIVLLEHGRGSWGLVNGLLDKSAVSHFQKYGCWWNRDIVEIVETAAASTPGLEIVKIDRPYCTQLGTTLWIELRVNHS</sequence>
<dbReference type="Gene3D" id="3.40.50.150">
    <property type="entry name" value="Vaccinia Virus protein VP39"/>
    <property type="match status" value="1"/>
</dbReference>
<dbReference type="InterPro" id="IPR050508">
    <property type="entry name" value="Methyltransf_Superfamily"/>
</dbReference>
<evidence type="ECO:0000313" key="3">
    <source>
        <dbReference type="EMBL" id="TDZ25096.1"/>
    </source>
</evidence>
<dbReference type="PANTHER" id="PTHR42912:SF83">
    <property type="entry name" value="METHYLTRANSFERASE TYPE 11 DOMAIN-CONTAINING PROTEIN"/>
    <property type="match status" value="1"/>
</dbReference>
<name>A0A484G3P7_COLOR</name>
<dbReference type="InterPro" id="IPR029063">
    <property type="entry name" value="SAM-dependent_MTases_sf"/>
</dbReference>
<feature type="transmembrane region" description="Helical" evidence="2">
    <location>
        <begin position="74"/>
        <end position="94"/>
    </location>
</feature>
<dbReference type="GO" id="GO:0008168">
    <property type="term" value="F:methyltransferase activity"/>
    <property type="evidence" value="ECO:0007669"/>
    <property type="project" value="UniProtKB-KW"/>
</dbReference>
<dbReference type="STRING" id="1213857.A0A484G3P7"/>
<dbReference type="AlphaFoldDB" id="A0A484G3P7"/>
<feature type="compositionally biased region" description="Basic residues" evidence="1">
    <location>
        <begin position="29"/>
        <end position="42"/>
    </location>
</feature>
<evidence type="ECO:0000256" key="1">
    <source>
        <dbReference type="SAM" id="MobiDB-lite"/>
    </source>
</evidence>
<accession>A0A484G3P7</accession>
<dbReference type="Proteomes" id="UP000014480">
    <property type="component" value="Unassembled WGS sequence"/>
</dbReference>
<keyword evidence="2" id="KW-0472">Membrane</keyword>
<keyword evidence="2" id="KW-0812">Transmembrane</keyword>
<keyword evidence="4" id="KW-1185">Reference proteome</keyword>
<keyword evidence="3" id="KW-0808">Transferase</keyword>
<dbReference type="SUPFAM" id="SSF53335">
    <property type="entry name" value="S-adenosyl-L-methionine-dependent methyltransferases"/>
    <property type="match status" value="1"/>
</dbReference>
<dbReference type="EMBL" id="AMCV02000002">
    <property type="protein sequence ID" value="TDZ25096.1"/>
    <property type="molecule type" value="Genomic_DNA"/>
</dbReference>
<protein>
    <submittedName>
        <fullName evidence="3">Methyltransferase OMS1</fullName>
    </submittedName>
</protein>
<proteinExistence type="predicted"/>
<comment type="caution">
    <text evidence="3">The sequence shown here is derived from an EMBL/GenBank/DDBJ whole genome shotgun (WGS) entry which is preliminary data.</text>
</comment>
<keyword evidence="3" id="KW-0489">Methyltransferase</keyword>
<evidence type="ECO:0000256" key="2">
    <source>
        <dbReference type="SAM" id="Phobius"/>
    </source>
</evidence>
<dbReference type="GO" id="GO:0032259">
    <property type="term" value="P:methylation"/>
    <property type="evidence" value="ECO:0007669"/>
    <property type="project" value="UniProtKB-KW"/>
</dbReference>
<organism evidence="3 4">
    <name type="scientific">Colletotrichum orbiculare (strain 104-T / ATCC 96160 / CBS 514.97 / LARS 414 / MAFF 240422)</name>
    <name type="common">Cucumber anthracnose fungus</name>
    <name type="synonym">Colletotrichum lagenarium</name>
    <dbReference type="NCBI Taxonomy" id="1213857"/>
    <lineage>
        <taxon>Eukaryota</taxon>
        <taxon>Fungi</taxon>
        <taxon>Dikarya</taxon>
        <taxon>Ascomycota</taxon>
        <taxon>Pezizomycotina</taxon>
        <taxon>Sordariomycetes</taxon>
        <taxon>Hypocreomycetidae</taxon>
        <taxon>Glomerellales</taxon>
        <taxon>Glomerellaceae</taxon>
        <taxon>Colletotrichum</taxon>
        <taxon>Colletotrichum orbiculare species complex</taxon>
    </lineage>
</organism>